<evidence type="ECO:0000313" key="2">
    <source>
        <dbReference type="EMBL" id="OBU06167.1"/>
    </source>
</evidence>
<organism evidence="2 3">
    <name type="scientific">Morganella psychrotolerans</name>
    <dbReference type="NCBI Taxonomy" id="368603"/>
    <lineage>
        <taxon>Bacteria</taxon>
        <taxon>Pseudomonadati</taxon>
        <taxon>Pseudomonadota</taxon>
        <taxon>Gammaproteobacteria</taxon>
        <taxon>Enterobacterales</taxon>
        <taxon>Morganellaceae</taxon>
        <taxon>Morganella</taxon>
    </lineage>
</organism>
<reference evidence="3" key="1">
    <citation type="submission" date="2016-06" db="EMBL/GenBank/DDBJ databases">
        <authorList>
            <person name="Butler K."/>
        </authorList>
    </citation>
    <scope>NUCLEOTIDE SEQUENCE [LARGE SCALE GENOMIC DNA]</scope>
    <source>
        <strain evidence="3">GCSL-Mp20</strain>
    </source>
</reference>
<dbReference type="PANTHER" id="PTHR12110">
    <property type="entry name" value="HYDROXYPYRUVATE ISOMERASE"/>
    <property type="match status" value="1"/>
</dbReference>
<dbReference type="Gene3D" id="3.20.20.150">
    <property type="entry name" value="Divalent-metal-dependent TIM barrel enzymes"/>
    <property type="match status" value="1"/>
</dbReference>
<keyword evidence="3" id="KW-1185">Reference proteome</keyword>
<dbReference type="SUPFAM" id="SSF51658">
    <property type="entry name" value="Xylose isomerase-like"/>
    <property type="match status" value="1"/>
</dbReference>
<evidence type="ECO:0000259" key="1">
    <source>
        <dbReference type="Pfam" id="PF01261"/>
    </source>
</evidence>
<dbReference type="EMBL" id="LZEY01000034">
    <property type="protein sequence ID" value="OBU06167.1"/>
    <property type="molecule type" value="Genomic_DNA"/>
</dbReference>
<dbReference type="Proteomes" id="UP000092377">
    <property type="component" value="Unassembled WGS sequence"/>
</dbReference>
<comment type="caution">
    <text evidence="2">The sequence shown here is derived from an EMBL/GenBank/DDBJ whole genome shotgun (WGS) entry which is preliminary data.</text>
</comment>
<dbReference type="InterPro" id="IPR013022">
    <property type="entry name" value="Xyl_isomerase-like_TIM-brl"/>
</dbReference>
<accession>A0A1B8HAS4</accession>
<gene>
    <name evidence="2" type="ORF">AYY18_06610</name>
</gene>
<dbReference type="OrthoDB" id="8421472at2"/>
<evidence type="ECO:0000313" key="3">
    <source>
        <dbReference type="Proteomes" id="UP000092377"/>
    </source>
</evidence>
<feature type="domain" description="Xylose isomerase-like TIM barrel" evidence="1">
    <location>
        <begin position="65"/>
        <end position="237"/>
    </location>
</feature>
<dbReference type="InterPro" id="IPR036237">
    <property type="entry name" value="Xyl_isomerase-like_sf"/>
</dbReference>
<dbReference type="AlphaFoldDB" id="A0A1B8HAS4"/>
<dbReference type="Pfam" id="PF01261">
    <property type="entry name" value="AP_endonuc_2"/>
    <property type="match status" value="1"/>
</dbReference>
<dbReference type="PANTHER" id="PTHR12110:SF53">
    <property type="entry name" value="BLR5974 PROTEIN"/>
    <property type="match status" value="1"/>
</dbReference>
<proteinExistence type="predicted"/>
<dbReference type="InterPro" id="IPR050312">
    <property type="entry name" value="IolE/XylAMocC-like"/>
</dbReference>
<protein>
    <recommendedName>
        <fullName evidence="1">Xylose isomerase-like TIM barrel domain-containing protein</fullName>
    </recommendedName>
</protein>
<dbReference type="RefSeq" id="WP_067403539.1">
    <property type="nucleotide sequence ID" value="NZ_LZEY01000034.1"/>
</dbReference>
<sequence>MTSDEARRIIERADNLPLYLHAYAYHLNMRFEKLLPGDLLDIAHEHHLPGVKIHVLDGETQSLSTMNDEKLAEFGEKATSYNLDINIETSASDNKTLDDAVRIALKTGASSVRFYPRYEGALSEVLKTIATDLRYLKEHYQHSGLTFVLEQHEDLKSHELVELIKNTDFPQLTLLFDFGNMINACELPMDALSAMQEYITQVHIKDAVILEEGQGFGHKACRSGEGNLPFKEMLQALICLGEKSPQVISYGLEEEVDYYAPAFRFADEVADPWIPWRQMSETPLPENEISARLALEKEDAINQINYVRKIINEIKTEAILKIKE</sequence>
<name>A0A1B8HAS4_9GAMM</name>